<evidence type="ECO:0000259" key="2">
    <source>
        <dbReference type="Pfam" id="PF01935"/>
    </source>
</evidence>
<dbReference type="GO" id="GO:0005524">
    <property type="term" value="F:ATP binding"/>
    <property type="evidence" value="ECO:0007669"/>
    <property type="project" value="UniProtKB-KW"/>
</dbReference>
<dbReference type="Gene3D" id="3.40.50.300">
    <property type="entry name" value="P-loop containing nucleotide triphosphate hydrolases"/>
    <property type="match status" value="2"/>
</dbReference>
<dbReference type="EMBL" id="QRVZ01000006">
    <property type="protein sequence ID" value="RGS84684.1"/>
    <property type="molecule type" value="Genomic_DNA"/>
</dbReference>
<keyword evidence="3" id="KW-0547">Nucleotide-binding</keyword>
<sequence>MIRNMENQMQTLEPAAKVLAATALSQSLSFCTERKYLEKIGDKSLNDIFSLEAIPGTLREEAAWIEIRQIGKPLEESAESCFTAIQKILYSCFLPKETQLLFLIVGNGVETKLYLGLRATGENIHSKSIVKYLNEFIKGTWPGLQTLIISETDANLARFKQDVSNDIFENIYALTGIPSMEGQYKNLYPATIDKLMAGMSKSKHYAYLVVADPIESNDADFMLYQCREMNGQAESLKSMNVTESLSRGTSDSHSTSNSYTHGTSESVQKRDFSKLGKLALKATGLGLAASVFPAAGSLLDGLSDATGALLPTAANMLGATVGLAGIGNILTGTAPTKTAGTSESTTKGTTDTYGTNKSQSQSLSRNIVNKHIEAVSEHLFYHSKRLETGKAIGLWKVGTYLMAEKKSDIQGAALQLRSILSGQESIFEPIRIHDISNILDEEDDISDKTLREMSLGHLSAPTLMINTRNGKRFDHPLGEHYKELKTVLTTKELSYLINFPLRSVPGISVIDSSPEFSLNQLETIPEENSIDFGKLLYGGSETEITYKLPVNLLSKHTLLSGINGTGKTNTVQAILNKLSEKVPFLVIEPAKTEYIDWAIEYNKRHPDNVISIFIPGCKSYKDKTNRQDIKIAPLKLNPFDIVWLEKEQESNVLTHIDRLKSTFAAAFPMYDILPVLMEDLIYTVYQNNTTDWLTKEPVFGRTLPPTLNSMSLAVNEVIANRQYEERVERNMKACLNTRIDSLKRGWKGEMLNTIYSTPWSELFEKPCVINLSYVGDDTDKSFFMALILQFLYEYCTAKAELGLIDFNDNGCKHLTVVEEAHRVMMKCDNPELPQYKSAMMFSNMLSEIRAYGEGMLLVDQVPTRLIPDAIKNTNIKITHRLVAEDDCKAIGEAMGINKEQRKIIPKLLVGQCIISTALSTDEHWIKVKKVK</sequence>
<gene>
    <name evidence="3" type="ORF">DWX70_10005</name>
</gene>
<evidence type="ECO:0000313" key="4">
    <source>
        <dbReference type="Proteomes" id="UP000266492"/>
    </source>
</evidence>
<dbReference type="PANTHER" id="PTHR42957:SF1">
    <property type="entry name" value="HELICASE MJ1565-RELATED"/>
    <property type="match status" value="1"/>
</dbReference>
<dbReference type="Proteomes" id="UP000266492">
    <property type="component" value="Unassembled WGS sequence"/>
</dbReference>
<feature type="compositionally biased region" description="Low complexity" evidence="1">
    <location>
        <begin position="336"/>
        <end position="357"/>
    </location>
</feature>
<keyword evidence="3" id="KW-0067">ATP-binding</keyword>
<comment type="caution">
    <text evidence="3">The sequence shown here is derived from an EMBL/GenBank/DDBJ whole genome shotgun (WGS) entry which is preliminary data.</text>
</comment>
<dbReference type="InterPro" id="IPR027417">
    <property type="entry name" value="P-loop_NTPase"/>
</dbReference>
<feature type="region of interest" description="Disordered" evidence="1">
    <location>
        <begin position="241"/>
        <end position="266"/>
    </location>
</feature>
<accession>A0A395VYF3</accession>
<evidence type="ECO:0000256" key="1">
    <source>
        <dbReference type="SAM" id="MobiDB-lite"/>
    </source>
</evidence>
<dbReference type="InterPro" id="IPR002789">
    <property type="entry name" value="HerA_central"/>
</dbReference>
<feature type="region of interest" description="Disordered" evidence="1">
    <location>
        <begin position="334"/>
        <end position="362"/>
    </location>
</feature>
<dbReference type="PANTHER" id="PTHR42957">
    <property type="entry name" value="HELICASE MJ1565-RELATED"/>
    <property type="match status" value="1"/>
</dbReference>
<protein>
    <submittedName>
        <fullName evidence="3">ATP-binding protein</fullName>
    </submittedName>
</protein>
<evidence type="ECO:0000313" key="3">
    <source>
        <dbReference type="EMBL" id="RGS84684.1"/>
    </source>
</evidence>
<dbReference type="InterPro" id="IPR008571">
    <property type="entry name" value="HerA-like"/>
</dbReference>
<organism evidence="3 4">
    <name type="scientific">Bacteroides ovatus</name>
    <dbReference type="NCBI Taxonomy" id="28116"/>
    <lineage>
        <taxon>Bacteria</taxon>
        <taxon>Pseudomonadati</taxon>
        <taxon>Bacteroidota</taxon>
        <taxon>Bacteroidia</taxon>
        <taxon>Bacteroidales</taxon>
        <taxon>Bacteroidaceae</taxon>
        <taxon>Bacteroides</taxon>
    </lineage>
</organism>
<dbReference type="AlphaFoldDB" id="A0A395VYF3"/>
<dbReference type="SUPFAM" id="SSF52540">
    <property type="entry name" value="P-loop containing nucleoside triphosphate hydrolases"/>
    <property type="match status" value="1"/>
</dbReference>
<reference evidence="3 4" key="1">
    <citation type="submission" date="2018-08" db="EMBL/GenBank/DDBJ databases">
        <title>A genome reference for cultivated species of the human gut microbiota.</title>
        <authorList>
            <person name="Zou Y."/>
            <person name="Xue W."/>
            <person name="Luo G."/>
        </authorList>
    </citation>
    <scope>NUCLEOTIDE SEQUENCE [LARGE SCALE GENOMIC DNA]</scope>
    <source>
        <strain evidence="3 4">AF20-9LB</strain>
    </source>
</reference>
<dbReference type="Pfam" id="PF01935">
    <property type="entry name" value="DUF87"/>
    <property type="match status" value="1"/>
</dbReference>
<name>A0A395VYF3_BACOV</name>
<feature type="domain" description="Helicase HerA central" evidence="2">
    <location>
        <begin position="531"/>
        <end position="788"/>
    </location>
</feature>
<proteinExistence type="predicted"/>